<sequence>MSEQPLTEAEQRIARRYPPPRIPRAAWWIAGGLLIPVLVAGWLWIATSQANRAVTASVHTFEIADDRVDAVITVQRPDPSRAATCEVFAQAVNFERVGEISAPVPPSTRTSDTIAVTIQTYRRATAIDVGDCTIVD</sequence>
<gene>
    <name evidence="2" type="ORF">GGQ54_002394</name>
</gene>
<dbReference type="InterPro" id="IPR025443">
    <property type="entry name" value="DUF4307"/>
</dbReference>
<dbReference type="RefSeq" id="WP_179445606.1">
    <property type="nucleotide sequence ID" value="NZ_JACBZS010000001.1"/>
</dbReference>
<keyword evidence="1" id="KW-0812">Transmembrane</keyword>
<dbReference type="AlphaFoldDB" id="A0A7Z0DA82"/>
<proteinExistence type="predicted"/>
<evidence type="ECO:0000256" key="1">
    <source>
        <dbReference type="SAM" id="Phobius"/>
    </source>
</evidence>
<evidence type="ECO:0000313" key="2">
    <source>
        <dbReference type="EMBL" id="NYI71834.1"/>
    </source>
</evidence>
<protein>
    <recommendedName>
        <fullName evidence="4">DUF4307 domain-containing protein</fullName>
    </recommendedName>
</protein>
<keyword evidence="1" id="KW-0472">Membrane</keyword>
<dbReference type="EMBL" id="JACBZS010000001">
    <property type="protein sequence ID" value="NYI71834.1"/>
    <property type="molecule type" value="Genomic_DNA"/>
</dbReference>
<name>A0A7Z0DA82_9ACTN</name>
<dbReference type="Pfam" id="PF14155">
    <property type="entry name" value="DUF4307"/>
    <property type="match status" value="1"/>
</dbReference>
<dbReference type="Proteomes" id="UP000527616">
    <property type="component" value="Unassembled WGS sequence"/>
</dbReference>
<evidence type="ECO:0000313" key="3">
    <source>
        <dbReference type="Proteomes" id="UP000527616"/>
    </source>
</evidence>
<keyword evidence="1" id="KW-1133">Transmembrane helix</keyword>
<feature type="transmembrane region" description="Helical" evidence="1">
    <location>
        <begin position="25"/>
        <end position="45"/>
    </location>
</feature>
<keyword evidence="3" id="KW-1185">Reference proteome</keyword>
<reference evidence="2 3" key="1">
    <citation type="submission" date="2020-07" db="EMBL/GenBank/DDBJ databases">
        <title>Sequencing the genomes of 1000 actinobacteria strains.</title>
        <authorList>
            <person name="Klenk H.-P."/>
        </authorList>
    </citation>
    <scope>NUCLEOTIDE SEQUENCE [LARGE SCALE GENOMIC DNA]</scope>
    <source>
        <strain evidence="2 3">DSM 103164</strain>
    </source>
</reference>
<accession>A0A7Z0DA82</accession>
<organism evidence="2 3">
    <name type="scientific">Naumannella cuiyingiana</name>
    <dbReference type="NCBI Taxonomy" id="1347891"/>
    <lineage>
        <taxon>Bacteria</taxon>
        <taxon>Bacillati</taxon>
        <taxon>Actinomycetota</taxon>
        <taxon>Actinomycetes</taxon>
        <taxon>Propionibacteriales</taxon>
        <taxon>Propionibacteriaceae</taxon>
        <taxon>Naumannella</taxon>
    </lineage>
</organism>
<evidence type="ECO:0008006" key="4">
    <source>
        <dbReference type="Google" id="ProtNLM"/>
    </source>
</evidence>
<comment type="caution">
    <text evidence="2">The sequence shown here is derived from an EMBL/GenBank/DDBJ whole genome shotgun (WGS) entry which is preliminary data.</text>
</comment>